<dbReference type="KEGG" id="cci:CC1G_12845"/>
<dbReference type="GeneID" id="6009407"/>
<dbReference type="SUPFAM" id="SSF52047">
    <property type="entry name" value="RNI-like"/>
    <property type="match status" value="1"/>
</dbReference>
<dbReference type="Proteomes" id="UP000001861">
    <property type="component" value="Unassembled WGS sequence"/>
</dbReference>
<dbReference type="EMBL" id="AACS02000002">
    <property type="protein sequence ID" value="EAU88904.2"/>
    <property type="molecule type" value="Genomic_DNA"/>
</dbReference>
<accession>A8NE15</accession>
<proteinExistence type="predicted"/>
<dbReference type="eggNOG" id="ENOG502TH0K">
    <property type="taxonomic scope" value="Eukaryota"/>
</dbReference>
<organism evidence="1 2">
    <name type="scientific">Coprinopsis cinerea (strain Okayama-7 / 130 / ATCC MYA-4618 / FGSC 9003)</name>
    <name type="common">Inky cap fungus</name>
    <name type="synonym">Hormographiella aspergillata</name>
    <dbReference type="NCBI Taxonomy" id="240176"/>
    <lineage>
        <taxon>Eukaryota</taxon>
        <taxon>Fungi</taxon>
        <taxon>Dikarya</taxon>
        <taxon>Basidiomycota</taxon>
        <taxon>Agaricomycotina</taxon>
        <taxon>Agaricomycetes</taxon>
        <taxon>Agaricomycetidae</taxon>
        <taxon>Agaricales</taxon>
        <taxon>Agaricineae</taxon>
        <taxon>Psathyrellaceae</taxon>
        <taxon>Coprinopsis</taxon>
    </lineage>
</organism>
<dbReference type="RefSeq" id="XP_001832917.2">
    <property type="nucleotide sequence ID" value="XM_001832865.2"/>
</dbReference>
<dbReference type="VEuPathDB" id="FungiDB:CC1G_12845"/>
<evidence type="ECO:0000313" key="1">
    <source>
        <dbReference type="EMBL" id="EAU88904.2"/>
    </source>
</evidence>
<evidence type="ECO:0000313" key="2">
    <source>
        <dbReference type="Proteomes" id="UP000001861"/>
    </source>
</evidence>
<gene>
    <name evidence="1" type="ORF">CC1G_12845</name>
</gene>
<protein>
    <submittedName>
        <fullName evidence="1">Uncharacterized protein</fullName>
    </submittedName>
</protein>
<dbReference type="HOGENOM" id="CLU_018544_11_0_1"/>
<sequence>MDVIPDDVLRVIFNEYVQSKYGRGSFPFPGYEIAPKVAQYDIINSNTPFRLGRVCSRWRALTEDTPQLWTAICIPSAKRPGMLELFELWLKRSGKMPITLILNLMDGEWKDFQKSIVEQAFKESERWQRVNLQLGGGPTQLESIPWQNAKTPELEFITLRLPGWTSKSVGEFLDALGSNSKIRGVEFNGYFPVPQPVRIPDVNLKVLRLHGFKCYEIYSYLGSSHAALEELAVDDIYCCVFPYTAHPRMPFQIRINTLKTLSIRVTAGLPQYLPDIVAPNLENLYLDVVERNEQHLGQFWTILQIFGKHSNCKLKSFRFPGGFEHQVTGASWSLPMFSQLRDLEIRAPVGLSTLEHLTFTKERKLLPELERLVITDCRATNGVLANMIKSRTSKLRDVLKPGEKLEPKLKVVDVKYANDGWRNCPQEFALVDRIKGLKLDIAH</sequence>
<reference evidence="1 2" key="1">
    <citation type="journal article" date="2010" name="Proc. Natl. Acad. Sci. U.S.A.">
        <title>Insights into evolution of multicellular fungi from the assembled chromosomes of the mushroom Coprinopsis cinerea (Coprinus cinereus).</title>
        <authorList>
            <person name="Stajich J.E."/>
            <person name="Wilke S.K."/>
            <person name="Ahren D."/>
            <person name="Au C.H."/>
            <person name="Birren B.W."/>
            <person name="Borodovsky M."/>
            <person name="Burns C."/>
            <person name="Canback B."/>
            <person name="Casselton L.A."/>
            <person name="Cheng C.K."/>
            <person name="Deng J."/>
            <person name="Dietrich F.S."/>
            <person name="Fargo D.C."/>
            <person name="Farman M.L."/>
            <person name="Gathman A.C."/>
            <person name="Goldberg J."/>
            <person name="Guigo R."/>
            <person name="Hoegger P.J."/>
            <person name="Hooker J.B."/>
            <person name="Huggins A."/>
            <person name="James T.Y."/>
            <person name="Kamada T."/>
            <person name="Kilaru S."/>
            <person name="Kodira C."/>
            <person name="Kues U."/>
            <person name="Kupfer D."/>
            <person name="Kwan H.S."/>
            <person name="Lomsadze A."/>
            <person name="Li W."/>
            <person name="Lilly W.W."/>
            <person name="Ma L.J."/>
            <person name="Mackey A.J."/>
            <person name="Manning G."/>
            <person name="Martin F."/>
            <person name="Muraguchi H."/>
            <person name="Natvig D.O."/>
            <person name="Palmerini H."/>
            <person name="Ramesh M.A."/>
            <person name="Rehmeyer C.J."/>
            <person name="Roe B.A."/>
            <person name="Shenoy N."/>
            <person name="Stanke M."/>
            <person name="Ter-Hovhannisyan V."/>
            <person name="Tunlid A."/>
            <person name="Velagapudi R."/>
            <person name="Vision T.J."/>
            <person name="Zeng Q."/>
            <person name="Zolan M.E."/>
            <person name="Pukkila P.J."/>
        </authorList>
    </citation>
    <scope>NUCLEOTIDE SEQUENCE [LARGE SCALE GENOMIC DNA]</scope>
    <source>
        <strain evidence="2">Okayama-7 / 130 / ATCC MYA-4618 / FGSC 9003</strain>
    </source>
</reference>
<comment type="caution">
    <text evidence="1">The sequence shown here is derived from an EMBL/GenBank/DDBJ whole genome shotgun (WGS) entry which is preliminary data.</text>
</comment>
<keyword evidence="2" id="KW-1185">Reference proteome</keyword>
<dbReference type="InParanoid" id="A8NE15"/>
<dbReference type="OMA" id="WSHINIT"/>
<dbReference type="AlphaFoldDB" id="A8NE15"/>
<name>A8NE15_COPC7</name>
<dbReference type="OrthoDB" id="2269034at2759"/>